<dbReference type="EMBL" id="NIDF01000158">
    <property type="protein sequence ID" value="TYJ52089.1"/>
    <property type="molecule type" value="Genomic_DNA"/>
</dbReference>
<dbReference type="Proteomes" id="UP000322245">
    <property type="component" value="Unassembled WGS sequence"/>
</dbReference>
<comment type="caution">
    <text evidence="1">The sequence shown here is derived from an EMBL/GenBank/DDBJ whole genome shotgun (WGS) entry which is preliminary data.</text>
</comment>
<accession>A0A5D3AP41</accession>
<keyword evidence="2" id="KW-1185">Reference proteome</keyword>
<name>A0A5D3AP41_9TREE</name>
<dbReference type="AlphaFoldDB" id="A0A5D3AP41"/>
<gene>
    <name evidence="1" type="ORF">B9479_007324</name>
</gene>
<proteinExistence type="predicted"/>
<reference evidence="1 2" key="1">
    <citation type="submission" date="2017-05" db="EMBL/GenBank/DDBJ databases">
        <title>The Genome Sequence of Tsuchiyaea wingfieldii DSM 27421.</title>
        <authorList>
            <person name="Cuomo C."/>
            <person name="Passer A."/>
            <person name="Billmyre B."/>
            <person name="Heitman J."/>
        </authorList>
    </citation>
    <scope>NUCLEOTIDE SEQUENCE [LARGE SCALE GENOMIC DNA]</scope>
    <source>
        <strain evidence="1 2">DSM 27421</strain>
    </source>
</reference>
<sequence length="148" mass="16183">MADPQQPSQSGSSCLPIGVAADLLPSTSGANKAMNDYITSYDKSSEGLDAFLTKVEKLSLKEDVKEDLIDTRCVFTQTRSPPFPRIIPYQSDGQPIEDPHTMRCRLCDSASKAQAFESERQGLRSAAEAKLGKVVEDDNEKKIKESKG</sequence>
<feature type="non-terminal residue" evidence="1">
    <location>
        <position position="148"/>
    </location>
</feature>
<organism evidence="1 2">
    <name type="scientific">Cryptococcus floricola</name>
    <dbReference type="NCBI Taxonomy" id="2591691"/>
    <lineage>
        <taxon>Eukaryota</taxon>
        <taxon>Fungi</taxon>
        <taxon>Dikarya</taxon>
        <taxon>Basidiomycota</taxon>
        <taxon>Agaricomycotina</taxon>
        <taxon>Tremellomycetes</taxon>
        <taxon>Tremellales</taxon>
        <taxon>Cryptococcaceae</taxon>
        <taxon>Cryptococcus</taxon>
    </lineage>
</organism>
<evidence type="ECO:0000313" key="1">
    <source>
        <dbReference type="EMBL" id="TYJ52089.1"/>
    </source>
</evidence>
<evidence type="ECO:0000313" key="2">
    <source>
        <dbReference type="Proteomes" id="UP000322245"/>
    </source>
</evidence>
<protein>
    <submittedName>
        <fullName evidence="1">Uncharacterized protein</fullName>
    </submittedName>
</protein>